<organism evidence="2 3">
    <name type="scientific">Colocasia esculenta</name>
    <name type="common">Wild taro</name>
    <name type="synonym">Arum esculentum</name>
    <dbReference type="NCBI Taxonomy" id="4460"/>
    <lineage>
        <taxon>Eukaryota</taxon>
        <taxon>Viridiplantae</taxon>
        <taxon>Streptophyta</taxon>
        <taxon>Embryophyta</taxon>
        <taxon>Tracheophyta</taxon>
        <taxon>Spermatophyta</taxon>
        <taxon>Magnoliopsida</taxon>
        <taxon>Liliopsida</taxon>
        <taxon>Araceae</taxon>
        <taxon>Aroideae</taxon>
        <taxon>Colocasieae</taxon>
        <taxon>Colocasia</taxon>
    </lineage>
</organism>
<feature type="compositionally biased region" description="Acidic residues" evidence="1">
    <location>
        <begin position="165"/>
        <end position="187"/>
    </location>
</feature>
<feature type="region of interest" description="Disordered" evidence="1">
    <location>
        <begin position="572"/>
        <end position="599"/>
    </location>
</feature>
<feature type="region of interest" description="Disordered" evidence="1">
    <location>
        <begin position="417"/>
        <end position="447"/>
    </location>
</feature>
<feature type="compositionally biased region" description="Acidic residues" evidence="1">
    <location>
        <begin position="423"/>
        <end position="440"/>
    </location>
</feature>
<feature type="compositionally biased region" description="Basic residues" evidence="1">
    <location>
        <begin position="56"/>
        <end position="73"/>
    </location>
</feature>
<dbReference type="Proteomes" id="UP000652761">
    <property type="component" value="Unassembled WGS sequence"/>
</dbReference>
<sequence>MHPHQAGPSMERLWADDVRRLHALWHRGPPRDDASKPKPSAGPGLGPSSSTPFKKAERRRKRKEEKLQRRAAKKLAEQLSLCSEEGLQASDPTERASSSVIEWPCEPPPLPVLNAGWGDTSQKPAPSSARPLPPTQEEQGKIAALRVQQKALRACQGFLSGEGSSDAEEEEDEEEEEDDQMDEDGDGGGENREGSDYFNFFLGLFEEDSDLRAYYEKNWEKGEFCCLVCEGIGVKAGKKFVDCVALVQHSSSIKKTKRKKAHREFGRAICKVLGWDITRLPSIVLDMGETLGQTMAKATGLQCLPLPNAERLQLDIPRESDQISVAAPEVGGTEHDDHGNCPEADDIEGRLTETLSSGVKSVCEPSPMSLSETRWGSWVQKLLPSVQSLPASQEEQERFAARQVHQKALRTCQEFFSQQGSSDIEEEDEEDDGLMDEDGNGEQGCDGCSGGEDHEGFPYSNFFLDLFEEHGDLRAYFEKNWKKGIFYCLVCGGVGVKVERSFCDCVSLLQHSRSIRKIKEAHRALGRAICCVLGWDVTRIPSIVPDMGETLGQTLSKATGFQDNIPKQDDEITGQVSHDFGTDHDSHIAYPEADDIQEG</sequence>
<keyword evidence="3" id="KW-1185">Reference proteome</keyword>
<evidence type="ECO:0000256" key="1">
    <source>
        <dbReference type="SAM" id="MobiDB-lite"/>
    </source>
</evidence>
<dbReference type="PANTHER" id="PTHR34546">
    <property type="entry name" value="OS06G0153600 PROTEIN"/>
    <property type="match status" value="1"/>
</dbReference>
<reference evidence="2" key="1">
    <citation type="submission" date="2017-07" db="EMBL/GenBank/DDBJ databases">
        <title>Taro Niue Genome Assembly and Annotation.</title>
        <authorList>
            <person name="Atibalentja N."/>
            <person name="Keating K."/>
            <person name="Fields C.J."/>
        </authorList>
    </citation>
    <scope>NUCLEOTIDE SEQUENCE</scope>
    <source>
        <strain evidence="2">Niue_2</strain>
        <tissue evidence="2">Leaf</tissue>
    </source>
</reference>
<feature type="compositionally biased region" description="Low complexity" evidence="1">
    <location>
        <begin position="37"/>
        <end position="52"/>
    </location>
</feature>
<protein>
    <submittedName>
        <fullName evidence="2">Uncharacterized protein</fullName>
    </submittedName>
</protein>
<gene>
    <name evidence="2" type="ORF">Taro_007824</name>
</gene>
<name>A0A843TW06_COLES</name>
<proteinExistence type="predicted"/>
<feature type="region of interest" description="Disordered" evidence="1">
    <location>
        <begin position="159"/>
        <end position="192"/>
    </location>
</feature>
<dbReference type="OrthoDB" id="1929495at2759"/>
<accession>A0A843TW06</accession>
<dbReference type="AlphaFoldDB" id="A0A843TW06"/>
<evidence type="ECO:0000313" key="3">
    <source>
        <dbReference type="Proteomes" id="UP000652761"/>
    </source>
</evidence>
<comment type="caution">
    <text evidence="2">The sequence shown here is derived from an EMBL/GenBank/DDBJ whole genome shotgun (WGS) entry which is preliminary data.</text>
</comment>
<dbReference type="EMBL" id="NMUH01000251">
    <property type="protein sequence ID" value="MQL75451.1"/>
    <property type="molecule type" value="Genomic_DNA"/>
</dbReference>
<evidence type="ECO:0000313" key="2">
    <source>
        <dbReference type="EMBL" id="MQL75451.1"/>
    </source>
</evidence>
<dbReference type="PANTHER" id="PTHR34546:SF3">
    <property type="entry name" value="OS06G0153600 PROTEIN"/>
    <property type="match status" value="1"/>
</dbReference>
<feature type="region of interest" description="Disordered" evidence="1">
    <location>
        <begin position="25"/>
        <end position="138"/>
    </location>
</feature>